<accession>A0A0K1JH74</accession>
<feature type="chain" id="PRO_5005461349" description="Lipoprotein" evidence="2">
    <location>
        <begin position="24"/>
        <end position="177"/>
    </location>
</feature>
<dbReference type="PROSITE" id="PS51257">
    <property type="entry name" value="PROKAR_LIPOPROTEIN"/>
    <property type="match status" value="1"/>
</dbReference>
<sequence length="177" mass="18025">MLPTTRRTPRLAGLALVAVTAMAVTGCGVLEDGSTAATYNGNRVTTDQVQDAVKDIAKAEPNANFDAQTAAIFLALRPRLNQMATSYGVGVSRDQAARTLGLSGATGAGIDTVQANLAFGALNENAGGKVALAKLLQTADIDLNPRYGAWKKGGQPGPAANNWLKKPAAPAAAPPAS</sequence>
<evidence type="ECO:0008006" key="5">
    <source>
        <dbReference type="Google" id="ProtNLM"/>
    </source>
</evidence>
<dbReference type="Proteomes" id="UP000066480">
    <property type="component" value="Chromosome"/>
</dbReference>
<protein>
    <recommendedName>
        <fullName evidence="5">Lipoprotein</fullName>
    </recommendedName>
</protein>
<dbReference type="RefSeq" id="WP_052591019.1">
    <property type="nucleotide sequence ID" value="NZ_CP011112.1"/>
</dbReference>
<organism evidence="3 4">
    <name type="scientific">Luteipulveratus mongoliensis</name>
    <dbReference type="NCBI Taxonomy" id="571913"/>
    <lineage>
        <taxon>Bacteria</taxon>
        <taxon>Bacillati</taxon>
        <taxon>Actinomycetota</taxon>
        <taxon>Actinomycetes</taxon>
        <taxon>Micrococcales</taxon>
        <taxon>Dermacoccaceae</taxon>
        <taxon>Luteipulveratus</taxon>
    </lineage>
</organism>
<keyword evidence="2" id="KW-0732">Signal</keyword>
<evidence type="ECO:0000313" key="4">
    <source>
        <dbReference type="Proteomes" id="UP000066480"/>
    </source>
</evidence>
<dbReference type="AlphaFoldDB" id="A0A0K1JH74"/>
<evidence type="ECO:0000256" key="2">
    <source>
        <dbReference type="SAM" id="SignalP"/>
    </source>
</evidence>
<gene>
    <name evidence="3" type="ORF">VV02_08850</name>
</gene>
<dbReference type="STRING" id="571913.VV02_08850"/>
<evidence type="ECO:0000313" key="3">
    <source>
        <dbReference type="EMBL" id="AKU15938.1"/>
    </source>
</evidence>
<reference evidence="3 4" key="1">
    <citation type="submission" date="2015-03" db="EMBL/GenBank/DDBJ databases">
        <title>Luteipulveratus halotolerans sp. nov., a novel actinobacterium (Dermacoccaceae) from Sarawak, Malaysia.</title>
        <authorList>
            <person name="Juboi H."/>
            <person name="Basik A."/>
            <person name="Shamsul S.S."/>
            <person name="Arnold P."/>
            <person name="Schmitt E.K."/>
            <person name="Sanglier J.-J."/>
            <person name="Yeo T."/>
        </authorList>
    </citation>
    <scope>NUCLEOTIDE SEQUENCE [LARGE SCALE GENOMIC DNA]</scope>
    <source>
        <strain evidence="3 4">MN07-A0370</strain>
    </source>
</reference>
<dbReference type="KEGG" id="lmoi:VV02_08850"/>
<dbReference type="OrthoDB" id="5149462at2"/>
<feature type="region of interest" description="Disordered" evidence="1">
    <location>
        <begin position="152"/>
        <end position="177"/>
    </location>
</feature>
<keyword evidence="4" id="KW-1185">Reference proteome</keyword>
<proteinExistence type="predicted"/>
<feature type="signal peptide" evidence="2">
    <location>
        <begin position="1"/>
        <end position="23"/>
    </location>
</feature>
<evidence type="ECO:0000256" key="1">
    <source>
        <dbReference type="SAM" id="MobiDB-lite"/>
    </source>
</evidence>
<dbReference type="EMBL" id="CP011112">
    <property type="protein sequence ID" value="AKU15938.1"/>
    <property type="molecule type" value="Genomic_DNA"/>
</dbReference>
<name>A0A0K1JH74_9MICO</name>